<evidence type="ECO:0000256" key="1">
    <source>
        <dbReference type="SAM" id="Phobius"/>
    </source>
</evidence>
<keyword evidence="1" id="KW-1133">Transmembrane helix</keyword>
<keyword evidence="1" id="KW-0812">Transmembrane</keyword>
<feature type="transmembrane region" description="Helical" evidence="1">
    <location>
        <begin position="104"/>
        <end position="126"/>
    </location>
</feature>
<organism>
    <name type="scientific">Branchiostoma floridae</name>
    <name type="common">Florida lancelet</name>
    <name type="synonym">Amphioxus</name>
    <dbReference type="NCBI Taxonomy" id="7739"/>
    <lineage>
        <taxon>Eukaryota</taxon>
        <taxon>Metazoa</taxon>
        <taxon>Chordata</taxon>
        <taxon>Cephalochordata</taxon>
        <taxon>Leptocardii</taxon>
        <taxon>Amphioxiformes</taxon>
        <taxon>Branchiostomatidae</taxon>
        <taxon>Branchiostoma</taxon>
    </lineage>
</organism>
<dbReference type="eggNOG" id="ENOG502SW90">
    <property type="taxonomic scope" value="Eukaryota"/>
</dbReference>
<dbReference type="InterPro" id="IPR051832">
    <property type="entry name" value="mTOR-Rac_regulators"/>
</dbReference>
<sequence>CPILTSSESGCQRQGFHRTSQVVVSYQSLSSEPLMPGAGDGYQLDEEEQVPESHDQQVSRHVVVLICLTLSMFIELFLCIWRLMMDSMQGIYIELEFLNSVFNFAQGIFAFVAFGLDTQMILHPLIKKYVRMRRSSSPINSPH</sequence>
<proteinExistence type="predicted"/>
<protein>
    <submittedName>
        <fullName evidence="2">Uncharacterized protein</fullName>
    </submittedName>
</protein>
<dbReference type="InParanoid" id="C3Z8K4"/>
<gene>
    <name evidence="2" type="ORF">BRAFLDRAFT_90208</name>
</gene>
<name>C3Z8K4_BRAFL</name>
<dbReference type="EMBL" id="GG666594">
    <property type="protein sequence ID" value="EEN51109.1"/>
    <property type="molecule type" value="Genomic_DNA"/>
</dbReference>
<reference evidence="2" key="1">
    <citation type="journal article" date="2008" name="Nature">
        <title>The amphioxus genome and the evolution of the chordate karyotype.</title>
        <authorList>
            <consortium name="US DOE Joint Genome Institute (JGI-PGF)"/>
            <person name="Putnam N.H."/>
            <person name="Butts T."/>
            <person name="Ferrier D.E.K."/>
            <person name="Furlong R.F."/>
            <person name="Hellsten U."/>
            <person name="Kawashima T."/>
            <person name="Robinson-Rechavi M."/>
            <person name="Shoguchi E."/>
            <person name="Terry A."/>
            <person name="Yu J.-K."/>
            <person name="Benito-Gutierrez E.L."/>
            <person name="Dubchak I."/>
            <person name="Garcia-Fernandez J."/>
            <person name="Gibson-Brown J.J."/>
            <person name="Grigoriev I.V."/>
            <person name="Horton A.C."/>
            <person name="de Jong P.J."/>
            <person name="Jurka J."/>
            <person name="Kapitonov V.V."/>
            <person name="Kohara Y."/>
            <person name="Kuroki Y."/>
            <person name="Lindquist E."/>
            <person name="Lucas S."/>
            <person name="Osoegawa K."/>
            <person name="Pennacchio L.A."/>
            <person name="Salamov A.A."/>
            <person name="Satou Y."/>
            <person name="Sauka-Spengler T."/>
            <person name="Schmutz J."/>
            <person name="Shin-I T."/>
            <person name="Toyoda A."/>
            <person name="Bronner-Fraser M."/>
            <person name="Fujiyama A."/>
            <person name="Holland L.Z."/>
            <person name="Holland P.W.H."/>
            <person name="Satoh N."/>
            <person name="Rokhsar D.S."/>
        </authorList>
    </citation>
    <scope>NUCLEOTIDE SEQUENCE [LARGE SCALE GENOMIC DNA]</scope>
    <source>
        <strain evidence="2">S238N-H82</strain>
        <tissue evidence="2">Testes</tissue>
    </source>
</reference>
<accession>C3Z8K4</accession>
<dbReference type="AlphaFoldDB" id="C3Z8K4"/>
<keyword evidence="1" id="KW-0472">Membrane</keyword>
<dbReference type="PANTHER" id="PTHR22829">
    <property type="entry name" value="DEP DOMAIN PROTEIN"/>
    <property type="match status" value="1"/>
</dbReference>
<feature type="transmembrane region" description="Helical" evidence="1">
    <location>
        <begin position="62"/>
        <end position="84"/>
    </location>
</feature>
<dbReference type="PANTHER" id="PTHR22829:SF5">
    <property type="entry name" value="INTEGRAL MEMBRANE PROTEIN GPR155"/>
    <property type="match status" value="1"/>
</dbReference>
<feature type="non-terminal residue" evidence="2">
    <location>
        <position position="1"/>
    </location>
</feature>
<evidence type="ECO:0000313" key="2">
    <source>
        <dbReference type="EMBL" id="EEN51109.1"/>
    </source>
</evidence>